<accession>K8PAR4</accession>
<evidence type="ECO:0000256" key="2">
    <source>
        <dbReference type="SAM" id="Phobius"/>
    </source>
</evidence>
<sequence>MQDLPSSLAIALRLTAAIWIFGLVALLMGADGRIVAATFVVGAATALIEWSIAKNMTARPDDTSAAPDDDDFTPDARASTPQVRRVRRSP</sequence>
<evidence type="ECO:0000256" key="1">
    <source>
        <dbReference type="SAM" id="MobiDB-lite"/>
    </source>
</evidence>
<keyword evidence="4" id="KW-1185">Reference proteome</keyword>
<feature type="transmembrane region" description="Helical" evidence="2">
    <location>
        <begin position="34"/>
        <end position="52"/>
    </location>
</feature>
<dbReference type="EMBL" id="AGWY01000007">
    <property type="protein sequence ID" value="EKS37844.1"/>
    <property type="molecule type" value="Genomic_DNA"/>
</dbReference>
<dbReference type="AlphaFoldDB" id="K8PAR4"/>
<proteinExistence type="predicted"/>
<feature type="transmembrane region" description="Helical" evidence="2">
    <location>
        <begin position="7"/>
        <end position="28"/>
    </location>
</feature>
<keyword evidence="2" id="KW-0812">Transmembrane</keyword>
<keyword evidence="2" id="KW-0472">Membrane</keyword>
<dbReference type="RefSeq" id="WP_002712660.1">
    <property type="nucleotide sequence ID" value="NZ_KB375281.1"/>
</dbReference>
<name>K8PAR4_9BRAD</name>
<organism evidence="3 4">
    <name type="scientific">Afipia clevelandensis ATCC 49720</name>
    <dbReference type="NCBI Taxonomy" id="883079"/>
    <lineage>
        <taxon>Bacteria</taxon>
        <taxon>Pseudomonadati</taxon>
        <taxon>Pseudomonadota</taxon>
        <taxon>Alphaproteobacteria</taxon>
        <taxon>Hyphomicrobiales</taxon>
        <taxon>Nitrobacteraceae</taxon>
        <taxon>Afipia</taxon>
    </lineage>
</organism>
<evidence type="ECO:0000313" key="4">
    <source>
        <dbReference type="Proteomes" id="UP000001095"/>
    </source>
</evidence>
<reference evidence="3 4" key="1">
    <citation type="submission" date="2012-04" db="EMBL/GenBank/DDBJ databases">
        <title>The Genome Sequence of Afipia clevelandensis ATCC 49720.</title>
        <authorList>
            <consortium name="The Broad Institute Genome Sequencing Platform"/>
            <person name="Earl A."/>
            <person name="Ward D."/>
            <person name="Feldgarden M."/>
            <person name="Gevers D."/>
            <person name="Huys G."/>
            <person name="Walker B."/>
            <person name="Young S.K."/>
            <person name="Zeng Q."/>
            <person name="Gargeya S."/>
            <person name="Fitzgerald M."/>
            <person name="Haas B."/>
            <person name="Abouelleil A."/>
            <person name="Alvarado L."/>
            <person name="Arachchi H.M."/>
            <person name="Berlin A."/>
            <person name="Chapman S.B."/>
            <person name="Goldberg J."/>
            <person name="Griggs A."/>
            <person name="Gujja S."/>
            <person name="Hansen M."/>
            <person name="Howarth C."/>
            <person name="Imamovic A."/>
            <person name="Larimer J."/>
            <person name="McCowen C."/>
            <person name="Montmayeur A."/>
            <person name="Murphy C."/>
            <person name="Neiman D."/>
            <person name="Pearson M."/>
            <person name="Priest M."/>
            <person name="Roberts A."/>
            <person name="Saif S."/>
            <person name="Shea T."/>
            <person name="Sisk P."/>
            <person name="Sykes S."/>
            <person name="Wortman J."/>
            <person name="Nusbaum C."/>
            <person name="Birren B."/>
        </authorList>
    </citation>
    <scope>NUCLEOTIDE SEQUENCE [LARGE SCALE GENOMIC DNA]</scope>
    <source>
        <strain evidence="3 4">ATCC 49720</strain>
    </source>
</reference>
<dbReference type="Proteomes" id="UP000001095">
    <property type="component" value="Unassembled WGS sequence"/>
</dbReference>
<comment type="caution">
    <text evidence="3">The sequence shown here is derived from an EMBL/GenBank/DDBJ whole genome shotgun (WGS) entry which is preliminary data.</text>
</comment>
<gene>
    <name evidence="3" type="ORF">HMPREF9696_01794</name>
</gene>
<feature type="region of interest" description="Disordered" evidence="1">
    <location>
        <begin position="58"/>
        <end position="90"/>
    </location>
</feature>
<dbReference type="OrthoDB" id="9989173at2"/>
<evidence type="ECO:0000313" key="3">
    <source>
        <dbReference type="EMBL" id="EKS37844.1"/>
    </source>
</evidence>
<dbReference type="HOGENOM" id="CLU_2476449_0_0_5"/>
<protein>
    <submittedName>
        <fullName evidence="3">Uncharacterized protein</fullName>
    </submittedName>
</protein>
<keyword evidence="2" id="KW-1133">Transmembrane helix</keyword>